<dbReference type="AlphaFoldDB" id="A0A8J4GWR8"/>
<organism evidence="2 3">
    <name type="scientific">Volvox reticuliferus</name>
    <dbReference type="NCBI Taxonomy" id="1737510"/>
    <lineage>
        <taxon>Eukaryota</taxon>
        <taxon>Viridiplantae</taxon>
        <taxon>Chlorophyta</taxon>
        <taxon>core chlorophytes</taxon>
        <taxon>Chlorophyceae</taxon>
        <taxon>CS clade</taxon>
        <taxon>Chlamydomonadales</taxon>
        <taxon>Volvocaceae</taxon>
        <taxon>Volvox</taxon>
    </lineage>
</organism>
<feature type="compositionally biased region" description="Polar residues" evidence="1">
    <location>
        <begin position="257"/>
        <end position="266"/>
    </location>
</feature>
<dbReference type="EMBL" id="BNCQ01000058">
    <property type="protein sequence ID" value="GIM14728.1"/>
    <property type="molecule type" value="Genomic_DNA"/>
</dbReference>
<gene>
    <name evidence="2" type="ORF">Vretimale_17667</name>
</gene>
<dbReference type="Proteomes" id="UP000722791">
    <property type="component" value="Unassembled WGS sequence"/>
</dbReference>
<feature type="compositionally biased region" description="Gly residues" evidence="1">
    <location>
        <begin position="226"/>
        <end position="236"/>
    </location>
</feature>
<comment type="caution">
    <text evidence="2">The sequence shown here is derived from an EMBL/GenBank/DDBJ whole genome shotgun (WGS) entry which is preliminary data.</text>
</comment>
<name>A0A8J4GWR8_9CHLO</name>
<feature type="region of interest" description="Disordered" evidence="1">
    <location>
        <begin position="224"/>
        <end position="274"/>
    </location>
</feature>
<evidence type="ECO:0000256" key="1">
    <source>
        <dbReference type="SAM" id="MobiDB-lite"/>
    </source>
</evidence>
<accession>A0A8J4GWR8</accession>
<reference evidence="2" key="1">
    <citation type="journal article" date="2021" name="Proc. Natl. Acad. Sci. U.S.A.">
        <title>Three genomes in the algal genus Volvox reveal the fate of a haploid sex-determining region after a transition to homothallism.</title>
        <authorList>
            <person name="Yamamoto K."/>
            <person name="Hamaji T."/>
            <person name="Kawai-Toyooka H."/>
            <person name="Matsuzaki R."/>
            <person name="Takahashi F."/>
            <person name="Nishimura Y."/>
            <person name="Kawachi M."/>
            <person name="Noguchi H."/>
            <person name="Minakuchi Y."/>
            <person name="Umen J.G."/>
            <person name="Toyoda A."/>
            <person name="Nozaki H."/>
        </authorList>
    </citation>
    <scope>NUCLEOTIDE SEQUENCE</scope>
    <source>
        <strain evidence="2">NIES-3785</strain>
    </source>
</reference>
<protein>
    <submittedName>
        <fullName evidence="2">Uncharacterized protein</fullName>
    </submittedName>
</protein>
<evidence type="ECO:0000313" key="3">
    <source>
        <dbReference type="Proteomes" id="UP000722791"/>
    </source>
</evidence>
<evidence type="ECO:0000313" key="2">
    <source>
        <dbReference type="EMBL" id="GIM14728.1"/>
    </source>
</evidence>
<sequence>MSFLLRSCFRGPSGQAREVTDYKQGTCNKASADAEALDGLLPATSLADVKRQELPAPRTGCNGVYIHVHAPAGSHGLMMYDPRTAMISAPSFTLCAIAEDEVDEDGYGGDGEISPSPYVSGCHPAMATAAATRGSASAALAAGPGGCNVTKLGFDHFSSEPCAFAIIPTAPLSTVFEEDNDEEVGAASGSCHSADAGCGRHGGLPTTTLVRGLSAPACASSSIASGGSGGGGGGSGAVPAWDTAWLSPAPPMKRPQAPSSRCTAGTGSDLMRPLSNKDPGAVWYF</sequence>
<proteinExistence type="predicted"/>